<dbReference type="EMBL" id="QTSX02002901">
    <property type="protein sequence ID" value="KAJ9073530.1"/>
    <property type="molecule type" value="Genomic_DNA"/>
</dbReference>
<evidence type="ECO:0000313" key="1">
    <source>
        <dbReference type="EMBL" id="KAJ9073530.1"/>
    </source>
</evidence>
<gene>
    <name evidence="1" type="ORF">DSO57_1015484</name>
</gene>
<reference evidence="1" key="1">
    <citation type="submission" date="2022-04" db="EMBL/GenBank/DDBJ databases">
        <title>Genome of the entomopathogenic fungus Entomophthora muscae.</title>
        <authorList>
            <person name="Elya C."/>
            <person name="Lovett B.R."/>
            <person name="Lee E."/>
            <person name="Macias A.M."/>
            <person name="Hajek A.E."/>
            <person name="De Bivort B.L."/>
            <person name="Kasson M.T."/>
            <person name="De Fine Licht H.H."/>
            <person name="Stajich J.E."/>
        </authorList>
    </citation>
    <scope>NUCLEOTIDE SEQUENCE</scope>
    <source>
        <strain evidence="1">Berkeley</strain>
    </source>
</reference>
<proteinExistence type="predicted"/>
<evidence type="ECO:0000313" key="2">
    <source>
        <dbReference type="Proteomes" id="UP001165960"/>
    </source>
</evidence>
<name>A0ACC2TGD8_9FUNG</name>
<comment type="caution">
    <text evidence="1">The sequence shown here is derived from an EMBL/GenBank/DDBJ whole genome shotgun (WGS) entry which is preliminary data.</text>
</comment>
<accession>A0ACC2TGD8</accession>
<organism evidence="1 2">
    <name type="scientific">Entomophthora muscae</name>
    <dbReference type="NCBI Taxonomy" id="34485"/>
    <lineage>
        <taxon>Eukaryota</taxon>
        <taxon>Fungi</taxon>
        <taxon>Fungi incertae sedis</taxon>
        <taxon>Zoopagomycota</taxon>
        <taxon>Entomophthoromycotina</taxon>
        <taxon>Entomophthoromycetes</taxon>
        <taxon>Entomophthorales</taxon>
        <taxon>Entomophthoraceae</taxon>
        <taxon>Entomophthora</taxon>
    </lineage>
</organism>
<dbReference type="Proteomes" id="UP001165960">
    <property type="component" value="Unassembled WGS sequence"/>
</dbReference>
<keyword evidence="2" id="KW-1185">Reference proteome</keyword>
<protein>
    <submittedName>
        <fullName evidence="1">Uncharacterized protein</fullName>
    </submittedName>
</protein>
<sequence length="162" mass="18147">MDSFAELTNVVFHSAPGANVPGTKCDQCHDRKVRCKTKDTAKCKSCTSLGLDCKYTYLPKPRRRKKRTKNIFSGVKLDGNGSSPFAIINFNSIPQLTPPPRALDPVLDFSLPHFRDLERVVPSAITTPAHRLHSASRKAKNFSRNPRNPTDNRSRLTNLNMN</sequence>